<keyword evidence="7" id="KW-1185">Reference proteome</keyword>
<evidence type="ECO:0000256" key="1">
    <source>
        <dbReference type="ARBA" id="ARBA00004370"/>
    </source>
</evidence>
<feature type="signal peptide" evidence="5">
    <location>
        <begin position="1"/>
        <end position="18"/>
    </location>
</feature>
<name>A0A6L2PTG0_COPFO</name>
<evidence type="ECO:0000256" key="5">
    <source>
        <dbReference type="SAM" id="SignalP"/>
    </source>
</evidence>
<evidence type="ECO:0000256" key="4">
    <source>
        <dbReference type="ARBA" id="ARBA00023136"/>
    </source>
</evidence>
<accession>A0A6L2PTG0</accession>
<evidence type="ECO:0000313" key="7">
    <source>
        <dbReference type="Proteomes" id="UP000502823"/>
    </source>
</evidence>
<evidence type="ECO:0000313" key="6">
    <source>
        <dbReference type="EMBL" id="GFG34472.1"/>
    </source>
</evidence>
<evidence type="ECO:0000256" key="3">
    <source>
        <dbReference type="ARBA" id="ARBA00022989"/>
    </source>
</evidence>
<dbReference type="PANTHER" id="PTHR18843">
    <property type="entry name" value="TORSIN-1A-INTERACTING PROTEIN"/>
    <property type="match status" value="1"/>
</dbReference>
<comment type="subcellular location">
    <subcellularLocation>
        <location evidence="1">Membrane</location>
    </subcellularLocation>
</comment>
<evidence type="ECO:0000256" key="2">
    <source>
        <dbReference type="ARBA" id="ARBA00022692"/>
    </source>
</evidence>
<keyword evidence="2" id="KW-0812">Transmembrane</keyword>
<reference evidence="7" key="1">
    <citation type="submission" date="2020-01" db="EMBL/GenBank/DDBJ databases">
        <title>Draft genome sequence of the Termite Coptotermes fromosanus.</title>
        <authorList>
            <person name="Itakura S."/>
            <person name="Yosikawa Y."/>
            <person name="Umezawa K."/>
        </authorList>
    </citation>
    <scope>NUCLEOTIDE SEQUENCE [LARGE SCALE GENOMIC DNA]</scope>
</reference>
<sequence>MIIAVVLLSIVGLYVYRTQDTGKGPALSNIEVLKKEHEQSLQNYIQHIREEFPSQLDNIWVAFSAGIKETARGIPTKPSVFMLLYETEEGTPICLAQKMGNISTHFLSAVKLHPLLIIEGADLEHNETLAEDYGVLLEEYRPKVEEHRMMIVNNLHKIPGTVAQSFHSFCDTVTPAVYFFTMKASGATANRDNPTVVAEEELRKLWSDKLDEDILNPLITRITDTTMMIKPEKNLAPCES</sequence>
<protein>
    <submittedName>
        <fullName evidence="6">Uncharacterized protein</fullName>
    </submittedName>
</protein>
<dbReference type="AlphaFoldDB" id="A0A6L2PTG0"/>
<dbReference type="Proteomes" id="UP000502823">
    <property type="component" value="Unassembled WGS sequence"/>
</dbReference>
<comment type="caution">
    <text evidence="6">The sequence shown here is derived from an EMBL/GenBank/DDBJ whole genome shotgun (WGS) entry which is preliminary data.</text>
</comment>
<keyword evidence="4" id="KW-0472">Membrane</keyword>
<dbReference type="GO" id="GO:0016020">
    <property type="term" value="C:membrane"/>
    <property type="evidence" value="ECO:0007669"/>
    <property type="project" value="UniProtKB-SubCell"/>
</dbReference>
<organism evidence="6 7">
    <name type="scientific">Coptotermes formosanus</name>
    <name type="common">Formosan subterranean termite</name>
    <dbReference type="NCBI Taxonomy" id="36987"/>
    <lineage>
        <taxon>Eukaryota</taxon>
        <taxon>Metazoa</taxon>
        <taxon>Ecdysozoa</taxon>
        <taxon>Arthropoda</taxon>
        <taxon>Hexapoda</taxon>
        <taxon>Insecta</taxon>
        <taxon>Pterygota</taxon>
        <taxon>Neoptera</taxon>
        <taxon>Polyneoptera</taxon>
        <taxon>Dictyoptera</taxon>
        <taxon>Blattodea</taxon>
        <taxon>Blattoidea</taxon>
        <taxon>Termitoidae</taxon>
        <taxon>Rhinotermitidae</taxon>
        <taxon>Coptotermes</taxon>
    </lineage>
</organism>
<dbReference type="EMBL" id="BLKM01008651">
    <property type="protein sequence ID" value="GFG34472.1"/>
    <property type="molecule type" value="Genomic_DNA"/>
</dbReference>
<dbReference type="InterPro" id="IPR008662">
    <property type="entry name" value="TOIP1/2"/>
</dbReference>
<keyword evidence="3" id="KW-1133">Transmembrane helix</keyword>
<feature type="chain" id="PRO_5027004580" evidence="5">
    <location>
        <begin position="19"/>
        <end position="240"/>
    </location>
</feature>
<dbReference type="InParanoid" id="A0A6L2PTG0"/>
<keyword evidence="5" id="KW-0732">Signal</keyword>
<dbReference type="GO" id="GO:0001671">
    <property type="term" value="F:ATPase activator activity"/>
    <property type="evidence" value="ECO:0007669"/>
    <property type="project" value="InterPro"/>
</dbReference>
<dbReference type="PANTHER" id="PTHR18843:SF7">
    <property type="entry name" value="LAMINA-ASSOCIATED POLYPEPTIDE 1B ISOFORM 1-RELATED"/>
    <property type="match status" value="1"/>
</dbReference>
<gene>
    <name evidence="6" type="ORF">Cfor_07707</name>
</gene>
<proteinExistence type="predicted"/>
<dbReference type="OrthoDB" id="6258998at2759"/>
<dbReference type="InterPro" id="IPR038599">
    <property type="entry name" value="LAP1C-like_C_sf"/>
</dbReference>
<dbReference type="FunCoup" id="A0A6L2PTG0">
    <property type="interactions" value="20"/>
</dbReference>
<dbReference type="GO" id="GO:0061024">
    <property type="term" value="P:membrane organization"/>
    <property type="evidence" value="ECO:0007669"/>
    <property type="project" value="TreeGrafter"/>
</dbReference>
<dbReference type="Gene3D" id="3.40.50.12190">
    <property type="match status" value="1"/>
</dbReference>